<dbReference type="PATRIC" id="fig|742738.3.peg.3764"/>
<comment type="caution">
    <text evidence="1">The sequence shown here is derived from an EMBL/GenBank/DDBJ whole genome shotgun (WGS) entry which is preliminary data.</text>
</comment>
<dbReference type="HOGENOM" id="CLU_1406590_0_0_9"/>
<keyword evidence="2" id="KW-1185">Reference proteome</keyword>
<organism evidence="1 2">
    <name type="scientific">Flavonifractor plautii 1_3_50AFAA</name>
    <dbReference type="NCBI Taxonomy" id="742738"/>
    <lineage>
        <taxon>Bacteria</taxon>
        <taxon>Bacillati</taxon>
        <taxon>Bacillota</taxon>
        <taxon>Clostridia</taxon>
        <taxon>Eubacteriales</taxon>
        <taxon>Oscillospiraceae</taxon>
        <taxon>Flavonifractor</taxon>
    </lineage>
</organism>
<evidence type="ECO:0000313" key="2">
    <source>
        <dbReference type="Proteomes" id="UP000029585"/>
    </source>
</evidence>
<accession>A0A096B371</accession>
<proteinExistence type="predicted"/>
<reference evidence="1 2" key="1">
    <citation type="submission" date="2011-08" db="EMBL/GenBank/DDBJ databases">
        <title>The Genome Sequence of Clostridium orbiscindens 1_3_50AFAA.</title>
        <authorList>
            <consortium name="The Broad Institute Genome Sequencing Platform"/>
            <person name="Earl A."/>
            <person name="Ward D."/>
            <person name="Feldgarden M."/>
            <person name="Gevers D."/>
            <person name="Daigneault M."/>
            <person name="Strauss J."/>
            <person name="Allen-Vercoe E."/>
            <person name="Young S.K."/>
            <person name="Zeng Q."/>
            <person name="Gargeya S."/>
            <person name="Fitzgerald M."/>
            <person name="Haas B."/>
            <person name="Abouelleil A."/>
            <person name="Alvarado L."/>
            <person name="Arachchi H.M."/>
            <person name="Berlin A."/>
            <person name="Brown A."/>
            <person name="Chapman S.B."/>
            <person name="Chen Z."/>
            <person name="Dunbar C."/>
            <person name="Freedman E."/>
            <person name="Gearin G."/>
            <person name="Gellesch M."/>
            <person name="Goldberg J."/>
            <person name="Griggs A."/>
            <person name="Gujja S."/>
            <person name="Heiman D."/>
            <person name="Howarth C."/>
            <person name="Larson L."/>
            <person name="Lui A."/>
            <person name="MacDonald P.J.P."/>
            <person name="Montmayeur A."/>
            <person name="Murphy C."/>
            <person name="Neiman D."/>
            <person name="Pearson M."/>
            <person name="Priest M."/>
            <person name="Roberts A."/>
            <person name="Saif S."/>
            <person name="Shea T."/>
            <person name="Shenoy N."/>
            <person name="Sisk P."/>
            <person name="Stolte C."/>
            <person name="Sykes S."/>
            <person name="Wortman J."/>
            <person name="Nusbaum C."/>
            <person name="Birren B."/>
        </authorList>
    </citation>
    <scope>NUCLEOTIDE SEQUENCE [LARGE SCALE GENOMIC DNA]</scope>
    <source>
        <strain evidence="1 2">1_3_50AFAA</strain>
    </source>
</reference>
<gene>
    <name evidence="1" type="ORF">HMPREF9460_03656</name>
</gene>
<dbReference type="Proteomes" id="UP000029585">
    <property type="component" value="Unassembled WGS sequence"/>
</dbReference>
<sequence>MQDKKYLATIVPLGPQARKQIQKGENLDVIRAAVWSETAKKLTPLLGSVCSRFLPATYAWSICNYRPFGVMLGGVTADMEDMLLCYTRARLEQMNEIEARQQRLIAQGETLLNESPIQSLNITVVSIDSSDPGTRKELELAQKFFSGDVSAAAGIYYLGYNCNQISESQEEQLLENLQEYALCVAELQELEVA</sequence>
<evidence type="ECO:0000313" key="1">
    <source>
        <dbReference type="EMBL" id="KGF53520.1"/>
    </source>
</evidence>
<dbReference type="EMBL" id="ADLO01000110">
    <property type="protein sequence ID" value="KGF53520.1"/>
    <property type="molecule type" value="Genomic_DNA"/>
</dbReference>
<protein>
    <submittedName>
        <fullName evidence="1">Uncharacterized protein</fullName>
    </submittedName>
</protein>
<dbReference type="AlphaFoldDB" id="A0A096B371"/>
<dbReference type="RefSeq" id="WP_024724342.1">
    <property type="nucleotide sequence ID" value="NZ_KN174167.1"/>
</dbReference>
<name>A0A096B371_FLAPL</name>